<organism evidence="2 3">
    <name type="scientific">Catellatospora methionotrophica</name>
    <dbReference type="NCBI Taxonomy" id="121620"/>
    <lineage>
        <taxon>Bacteria</taxon>
        <taxon>Bacillati</taxon>
        <taxon>Actinomycetota</taxon>
        <taxon>Actinomycetes</taxon>
        <taxon>Micromonosporales</taxon>
        <taxon>Micromonosporaceae</taxon>
        <taxon>Catellatospora</taxon>
    </lineage>
</organism>
<dbReference type="EMBL" id="BONJ01000016">
    <property type="protein sequence ID" value="GIG14601.1"/>
    <property type="molecule type" value="Genomic_DNA"/>
</dbReference>
<comment type="caution">
    <text evidence="2">The sequence shown here is derived from an EMBL/GenBank/DDBJ whole genome shotgun (WGS) entry which is preliminary data.</text>
</comment>
<proteinExistence type="predicted"/>
<sequence length="55" mass="6127">MSDGSYFASTRVPASRRRDPMLLATAEPGTELDRFLSALRRGVRCEERMGGQAPR</sequence>
<evidence type="ECO:0000313" key="2">
    <source>
        <dbReference type="EMBL" id="GIG14601.1"/>
    </source>
</evidence>
<evidence type="ECO:0000313" key="3">
    <source>
        <dbReference type="Proteomes" id="UP000660339"/>
    </source>
</evidence>
<feature type="region of interest" description="Disordered" evidence="1">
    <location>
        <begin position="1"/>
        <end position="21"/>
    </location>
</feature>
<evidence type="ECO:0000256" key="1">
    <source>
        <dbReference type="SAM" id="MobiDB-lite"/>
    </source>
</evidence>
<keyword evidence="3" id="KW-1185">Reference proteome</keyword>
<name>A0A8J3LG94_9ACTN</name>
<reference evidence="2" key="1">
    <citation type="submission" date="2021-01" db="EMBL/GenBank/DDBJ databases">
        <title>Whole genome shotgun sequence of Catellatospora methionotrophica NBRC 14553.</title>
        <authorList>
            <person name="Komaki H."/>
            <person name="Tamura T."/>
        </authorList>
    </citation>
    <scope>NUCLEOTIDE SEQUENCE</scope>
    <source>
        <strain evidence="2">NBRC 14553</strain>
    </source>
</reference>
<accession>A0A8J3LG94</accession>
<dbReference type="RefSeq" id="WP_166377992.1">
    <property type="nucleotide sequence ID" value="NZ_BAAATT010000007.1"/>
</dbReference>
<protein>
    <submittedName>
        <fullName evidence="2">Uncharacterized protein</fullName>
    </submittedName>
</protein>
<dbReference type="Proteomes" id="UP000660339">
    <property type="component" value="Unassembled WGS sequence"/>
</dbReference>
<dbReference type="AlphaFoldDB" id="A0A8J3LG94"/>
<gene>
    <name evidence="2" type="ORF">Cme02nite_29330</name>
</gene>